<evidence type="ECO:0000256" key="1">
    <source>
        <dbReference type="SAM" id="MobiDB-lite"/>
    </source>
</evidence>
<dbReference type="CDD" id="cd00118">
    <property type="entry name" value="LysM"/>
    <property type="match status" value="1"/>
</dbReference>
<feature type="compositionally biased region" description="Basic and acidic residues" evidence="1">
    <location>
        <begin position="86"/>
        <end position="97"/>
    </location>
</feature>
<sequence length="533" mass="57988">MDGVQYQIEQLQYALGQLDPHRMLAPEDASQLQMGLANTAAIARRVVERQSRRTFPMRLTGVSVSTNVRPTLPGVSPLATSSSSGEVHRQEPSHALRSDPTSTGVKRSGAGESLPQQGDRGREGECFYETVLTVATQHRVSVNEIRRYNPQLSEYKDEDVLPKNTYIKMKLQMSPRLQYEDNTEQSRVDSRVETRQTHPEATASTELPMPLAPLPATQEALRRPMNLQVMLMRGGEKSPLRDSQTDNTDSPGGPLMQLPSPSPDRVGLSRGGNSTNHVIASELHDNSYTTDINSVHSTIAPEATVAIAAAAATVEGASNYPAVTGVFKGRLSARSPAEVNSAAFEAASNSLCALKLAKPPLTQRKSTVSSANTHTISRYTNPLWAGDRDHSFTTDSSSFHSTPTPTPTPNVSPQPNKKKNLEESARARRGGLVPTLPPPSSLETKSEWQTMVPAAEALLEDSSFESKGLSPIAKTSPQPIESDDEYDTLNSIALKYNVTIKVVLQWNPYLMAYEADDPLPANLPILLPVPQKN</sequence>
<dbReference type="GeneID" id="40331938"/>
<dbReference type="OrthoDB" id="248656at2759"/>
<dbReference type="OMA" id="MCANAPV"/>
<evidence type="ECO:0000313" key="3">
    <source>
        <dbReference type="EMBL" id="RNE99741.1"/>
    </source>
</evidence>
<name>A0A422N2Q5_TRYRA</name>
<feature type="compositionally biased region" description="Basic and acidic residues" evidence="1">
    <location>
        <begin position="235"/>
        <end position="244"/>
    </location>
</feature>
<dbReference type="RefSeq" id="XP_029235365.1">
    <property type="nucleotide sequence ID" value="XM_029384769.1"/>
</dbReference>
<feature type="compositionally biased region" description="Low complexity" evidence="1">
    <location>
        <begin position="393"/>
        <end position="403"/>
    </location>
</feature>
<organism evidence="3 4">
    <name type="scientific">Trypanosoma rangeli</name>
    <dbReference type="NCBI Taxonomy" id="5698"/>
    <lineage>
        <taxon>Eukaryota</taxon>
        <taxon>Discoba</taxon>
        <taxon>Euglenozoa</taxon>
        <taxon>Kinetoplastea</taxon>
        <taxon>Metakinetoplastina</taxon>
        <taxon>Trypanosomatida</taxon>
        <taxon>Trypanosomatidae</taxon>
        <taxon>Trypanosoma</taxon>
        <taxon>Herpetosoma</taxon>
    </lineage>
</organism>
<feature type="region of interest" description="Disordered" evidence="1">
    <location>
        <begin position="66"/>
        <end position="122"/>
    </location>
</feature>
<reference evidence="3 4" key="1">
    <citation type="journal article" date="2018" name="BMC Genomics">
        <title>Genomic comparison of Trypanosoma conorhini and Trypanosoma rangeli to Trypanosoma cruzi strains of high and low virulence.</title>
        <authorList>
            <person name="Bradwell K.R."/>
            <person name="Koparde V.N."/>
            <person name="Matveyev A.V."/>
            <person name="Serrano M.G."/>
            <person name="Alves J.M."/>
            <person name="Parikh H."/>
            <person name="Huang B."/>
            <person name="Lee V."/>
            <person name="Espinosa-Alvarez O."/>
            <person name="Ortiz P.A."/>
            <person name="Costa-Martins A.G."/>
            <person name="Teixeira M.M."/>
            <person name="Buck G.A."/>
        </authorList>
    </citation>
    <scope>NUCLEOTIDE SEQUENCE [LARGE SCALE GENOMIC DNA]</scope>
    <source>
        <strain evidence="3 4">AM80</strain>
    </source>
</reference>
<dbReference type="Proteomes" id="UP000283634">
    <property type="component" value="Unassembled WGS sequence"/>
</dbReference>
<feature type="compositionally biased region" description="Basic and acidic residues" evidence="1">
    <location>
        <begin position="184"/>
        <end position="198"/>
    </location>
</feature>
<dbReference type="AlphaFoldDB" id="A0A422N2Q5"/>
<proteinExistence type="predicted"/>
<keyword evidence="4" id="KW-1185">Reference proteome</keyword>
<gene>
    <name evidence="3" type="ORF">TraAM80_08005</name>
</gene>
<dbReference type="EMBL" id="MKGL01000366">
    <property type="protein sequence ID" value="RNE99741.1"/>
    <property type="molecule type" value="Genomic_DNA"/>
</dbReference>
<feature type="region of interest" description="Disordered" evidence="1">
    <location>
        <begin position="381"/>
        <end position="446"/>
    </location>
</feature>
<dbReference type="VEuPathDB" id="TriTrypDB:TRSC58_00084"/>
<feature type="region of interest" description="Disordered" evidence="1">
    <location>
        <begin position="235"/>
        <end position="276"/>
    </location>
</feature>
<feature type="domain" description="LysM" evidence="2">
    <location>
        <begin position="487"/>
        <end position="507"/>
    </location>
</feature>
<evidence type="ECO:0000259" key="2">
    <source>
        <dbReference type="Pfam" id="PF01476"/>
    </source>
</evidence>
<evidence type="ECO:0000313" key="4">
    <source>
        <dbReference type="Proteomes" id="UP000283634"/>
    </source>
</evidence>
<feature type="region of interest" description="Disordered" evidence="1">
    <location>
        <begin position="178"/>
        <end position="211"/>
    </location>
</feature>
<dbReference type="Pfam" id="PF01476">
    <property type="entry name" value="LysM"/>
    <property type="match status" value="1"/>
</dbReference>
<comment type="caution">
    <text evidence="3">The sequence shown here is derived from an EMBL/GenBank/DDBJ whole genome shotgun (WGS) entry which is preliminary data.</text>
</comment>
<protein>
    <recommendedName>
        <fullName evidence="2">LysM domain-containing protein</fullName>
    </recommendedName>
</protein>
<accession>A0A422N2Q5</accession>
<dbReference type="InterPro" id="IPR018392">
    <property type="entry name" value="LysM"/>
</dbReference>